<keyword evidence="3" id="KW-1185">Reference proteome</keyword>
<proteinExistence type="predicted"/>
<dbReference type="Gene3D" id="1.20.1280.50">
    <property type="match status" value="1"/>
</dbReference>
<dbReference type="Proteomes" id="UP000032180">
    <property type="component" value="Chromosome 11"/>
</dbReference>
<dbReference type="EnsemblPlants" id="LPERR11G14120.1">
    <property type="protein sequence ID" value="LPERR11G14120.1"/>
    <property type="gene ID" value="LPERR11G14120"/>
</dbReference>
<accession>A0A0D9XTE0</accession>
<dbReference type="InterPro" id="IPR005174">
    <property type="entry name" value="KIB1-4_b-propeller"/>
</dbReference>
<dbReference type="HOGENOM" id="CLU_019286_13_2_1"/>
<feature type="domain" description="KIB1-4 beta-propeller" evidence="1">
    <location>
        <begin position="81"/>
        <end position="383"/>
    </location>
</feature>
<sequence length="389" mass="41975">MTSSETASARDWSTLPEDLILTAMSAMQIPNALHSALVCRSWHVAFATFRRLRLPSPPHPPCLLHSVSVSAAVYSPSTGARLFDLPHLTASAAAGVVGSAHGWLFTSDPRDANPYLVNPLTGERASLPPITTLRCVKGSRRIILSDSGENIAYDVDFRSGNGDDDAVKPVMAGAARRLMYHRVAISGACVVLLVHMPYREISFARPGDERWTSLTGAGGGFLDAVHNPHDGLFYLLQSTITVHHEVLAVHSLNLAVSPPVATSLTRTTTTDAAARVSGGISSSYYLATAPNGDHLVLAERRRLGEAPPTTMEIRLSKISLRRKSKLQAVVEIAGVALFLGHGGAFCLRVEDFSPMFRGNCAYLADDRDMTPSPCKRRLDLGVWDFRRGG</sequence>
<dbReference type="SUPFAM" id="SSF81383">
    <property type="entry name" value="F-box domain"/>
    <property type="match status" value="1"/>
</dbReference>
<evidence type="ECO:0000313" key="2">
    <source>
        <dbReference type="EnsemblPlants" id="LPERR11G14120.1"/>
    </source>
</evidence>
<dbReference type="PANTHER" id="PTHR44586:SF17">
    <property type="entry name" value="DUF295 DOMAIN-CONTAINING PROTEIN"/>
    <property type="match status" value="1"/>
</dbReference>
<dbReference type="STRING" id="77586.A0A0D9XTE0"/>
<organism evidence="2 3">
    <name type="scientific">Leersia perrieri</name>
    <dbReference type="NCBI Taxonomy" id="77586"/>
    <lineage>
        <taxon>Eukaryota</taxon>
        <taxon>Viridiplantae</taxon>
        <taxon>Streptophyta</taxon>
        <taxon>Embryophyta</taxon>
        <taxon>Tracheophyta</taxon>
        <taxon>Spermatophyta</taxon>
        <taxon>Magnoliopsida</taxon>
        <taxon>Liliopsida</taxon>
        <taxon>Poales</taxon>
        <taxon>Poaceae</taxon>
        <taxon>BOP clade</taxon>
        <taxon>Oryzoideae</taxon>
        <taxon>Oryzeae</taxon>
        <taxon>Oryzinae</taxon>
        <taxon>Leersia</taxon>
    </lineage>
</organism>
<protein>
    <recommendedName>
        <fullName evidence="1">KIB1-4 beta-propeller domain-containing protein</fullName>
    </recommendedName>
</protein>
<name>A0A0D9XTE0_9ORYZ</name>
<dbReference type="Pfam" id="PF03478">
    <property type="entry name" value="Beta-prop_KIB1-4"/>
    <property type="match status" value="1"/>
</dbReference>
<evidence type="ECO:0000313" key="3">
    <source>
        <dbReference type="Proteomes" id="UP000032180"/>
    </source>
</evidence>
<dbReference type="PANTHER" id="PTHR44586">
    <property type="entry name" value="F-BOX DOMAIN CONTAINING PROTEIN, EXPRESSED"/>
    <property type="match status" value="1"/>
</dbReference>
<dbReference type="InterPro" id="IPR036047">
    <property type="entry name" value="F-box-like_dom_sf"/>
</dbReference>
<dbReference type="AlphaFoldDB" id="A0A0D9XTE0"/>
<reference evidence="2" key="3">
    <citation type="submission" date="2015-04" db="UniProtKB">
        <authorList>
            <consortium name="EnsemblPlants"/>
        </authorList>
    </citation>
    <scope>IDENTIFICATION</scope>
</reference>
<reference evidence="2 3" key="1">
    <citation type="submission" date="2012-08" db="EMBL/GenBank/DDBJ databases">
        <title>Oryza genome evolution.</title>
        <authorList>
            <person name="Wing R.A."/>
        </authorList>
    </citation>
    <scope>NUCLEOTIDE SEQUENCE</scope>
</reference>
<reference evidence="3" key="2">
    <citation type="submission" date="2013-12" db="EMBL/GenBank/DDBJ databases">
        <authorList>
            <person name="Yu Y."/>
            <person name="Lee S."/>
            <person name="de Baynast K."/>
            <person name="Wissotski M."/>
            <person name="Liu L."/>
            <person name="Talag J."/>
            <person name="Goicoechea J."/>
            <person name="Angelova A."/>
            <person name="Jetty R."/>
            <person name="Kudrna D."/>
            <person name="Golser W."/>
            <person name="Rivera L."/>
            <person name="Zhang J."/>
            <person name="Wing R."/>
        </authorList>
    </citation>
    <scope>NUCLEOTIDE SEQUENCE</scope>
</reference>
<dbReference type="Gramene" id="LPERR11G14120.1">
    <property type="protein sequence ID" value="LPERR11G14120.1"/>
    <property type="gene ID" value="LPERR11G14120"/>
</dbReference>
<evidence type="ECO:0000259" key="1">
    <source>
        <dbReference type="Pfam" id="PF03478"/>
    </source>
</evidence>